<proteinExistence type="predicted"/>
<accession>A0A0P9EUS6</accession>
<reference evidence="4 5" key="1">
    <citation type="submission" date="2015-09" db="EMBL/GenBank/DDBJ databases">
        <title>Draft genome sequence of Kouleothrix aurantiaca JCM 19913.</title>
        <authorList>
            <person name="Hemp J."/>
        </authorList>
    </citation>
    <scope>NUCLEOTIDE SEQUENCE [LARGE SCALE GENOMIC DNA]</scope>
    <source>
        <strain evidence="4 5">COM-B</strain>
    </source>
</reference>
<keyword evidence="1" id="KW-0489">Methyltransferase</keyword>
<dbReference type="GO" id="GO:0009007">
    <property type="term" value="F:site-specific DNA-methyltransferase (adenine-specific) activity"/>
    <property type="evidence" value="ECO:0007669"/>
    <property type="project" value="UniProtKB-EC"/>
</dbReference>
<organism evidence="4 5">
    <name type="scientific">Kouleothrix aurantiaca</name>
    <dbReference type="NCBI Taxonomy" id="186479"/>
    <lineage>
        <taxon>Bacteria</taxon>
        <taxon>Bacillati</taxon>
        <taxon>Chloroflexota</taxon>
        <taxon>Chloroflexia</taxon>
        <taxon>Chloroflexales</taxon>
        <taxon>Roseiflexineae</taxon>
        <taxon>Roseiflexaceae</taxon>
        <taxon>Kouleothrix</taxon>
    </lineage>
</organism>
<dbReference type="Gene3D" id="3.40.50.150">
    <property type="entry name" value="Vaccinia Virus protein VP39"/>
    <property type="match status" value="1"/>
</dbReference>
<keyword evidence="2" id="KW-0808">Transferase</keyword>
<evidence type="ECO:0000256" key="2">
    <source>
        <dbReference type="ARBA" id="ARBA00022679"/>
    </source>
</evidence>
<keyword evidence="5" id="KW-1185">Reference proteome</keyword>
<evidence type="ECO:0000256" key="1">
    <source>
        <dbReference type="ARBA" id="ARBA00022603"/>
    </source>
</evidence>
<evidence type="ECO:0000313" key="4">
    <source>
        <dbReference type="EMBL" id="KPV48050.1"/>
    </source>
</evidence>
<feature type="non-terminal residue" evidence="4">
    <location>
        <position position="169"/>
    </location>
</feature>
<comment type="caution">
    <text evidence="4">The sequence shown here is derived from an EMBL/GenBank/DDBJ whole genome shotgun (WGS) entry which is preliminary data.</text>
</comment>
<protein>
    <recommendedName>
        <fullName evidence="6">DNA methyltransferase</fullName>
    </recommendedName>
</protein>
<dbReference type="EMBL" id="LJCR01002992">
    <property type="protein sequence ID" value="KPV48050.1"/>
    <property type="molecule type" value="Genomic_DNA"/>
</dbReference>
<keyword evidence="3" id="KW-0949">S-adenosyl-L-methionine</keyword>
<dbReference type="SUPFAM" id="SSF53335">
    <property type="entry name" value="S-adenosyl-L-methionine-dependent methyltransferases"/>
    <property type="match status" value="1"/>
</dbReference>
<evidence type="ECO:0008006" key="6">
    <source>
        <dbReference type="Google" id="ProtNLM"/>
    </source>
</evidence>
<dbReference type="AlphaFoldDB" id="A0A0P9EUS6"/>
<name>A0A0P9EUS6_9CHLR</name>
<gene>
    <name evidence="4" type="ORF">SE17_40150</name>
</gene>
<evidence type="ECO:0000313" key="5">
    <source>
        <dbReference type="Proteomes" id="UP000050509"/>
    </source>
</evidence>
<dbReference type="InterPro" id="IPR012327">
    <property type="entry name" value="MeTrfase_D12"/>
</dbReference>
<evidence type="ECO:0000256" key="3">
    <source>
        <dbReference type="ARBA" id="ARBA00022691"/>
    </source>
</evidence>
<dbReference type="Pfam" id="PF02086">
    <property type="entry name" value="MethyltransfD12"/>
    <property type="match status" value="1"/>
</dbReference>
<dbReference type="PRINTS" id="PR00505">
    <property type="entry name" value="D12N6MTFRASE"/>
</dbReference>
<dbReference type="InterPro" id="IPR029063">
    <property type="entry name" value="SAM-dependent_MTases_sf"/>
</dbReference>
<dbReference type="GO" id="GO:0032259">
    <property type="term" value="P:methylation"/>
    <property type="evidence" value="ECO:0007669"/>
    <property type="project" value="UniProtKB-KW"/>
</dbReference>
<sequence length="169" mass="18920">MAETDFAYTKERHAAAWTDAYVFHQLIPYIGNKRKLLGLLQRAIELAGAPPGGIFADMFAGSGVVARMAKQLGFRVLANDWEPYADAINRCYVERNAAPPFRAFGGYHAAIAQLNALPPRIDWVTRHLCPADDEQFDTSRERMFFTRANGMRLDAMRAQIAAWEADGLL</sequence>
<dbReference type="GO" id="GO:0009307">
    <property type="term" value="P:DNA restriction-modification system"/>
    <property type="evidence" value="ECO:0007669"/>
    <property type="project" value="InterPro"/>
</dbReference>
<dbReference type="Proteomes" id="UP000050509">
    <property type="component" value="Unassembled WGS sequence"/>
</dbReference>